<reference evidence="2" key="1">
    <citation type="journal article" date="2022" name="Mol. Ecol. Resour.">
        <title>The genomes of chicory, endive, great burdock and yacon provide insights into Asteraceae palaeo-polyploidization history and plant inulin production.</title>
        <authorList>
            <person name="Fan W."/>
            <person name="Wang S."/>
            <person name="Wang H."/>
            <person name="Wang A."/>
            <person name="Jiang F."/>
            <person name="Liu H."/>
            <person name="Zhao H."/>
            <person name="Xu D."/>
            <person name="Zhang Y."/>
        </authorList>
    </citation>
    <scope>NUCLEOTIDE SEQUENCE [LARGE SCALE GENOMIC DNA]</scope>
    <source>
        <strain evidence="2">cv. Yunnan</strain>
    </source>
</reference>
<reference evidence="1 2" key="2">
    <citation type="journal article" date="2022" name="Mol. Ecol. Resour.">
        <title>The genomes of chicory, endive, great burdock and yacon provide insights into Asteraceae paleo-polyploidization history and plant inulin production.</title>
        <authorList>
            <person name="Fan W."/>
            <person name="Wang S."/>
            <person name="Wang H."/>
            <person name="Wang A."/>
            <person name="Jiang F."/>
            <person name="Liu H."/>
            <person name="Zhao H."/>
            <person name="Xu D."/>
            <person name="Zhang Y."/>
        </authorList>
    </citation>
    <scope>NUCLEOTIDE SEQUENCE [LARGE SCALE GENOMIC DNA]</scope>
    <source>
        <strain evidence="2">cv. Yunnan</strain>
        <tissue evidence="1">Leaves</tissue>
    </source>
</reference>
<keyword evidence="2" id="KW-1185">Reference proteome</keyword>
<protein>
    <submittedName>
        <fullName evidence="1">Uncharacterized protein</fullName>
    </submittedName>
</protein>
<evidence type="ECO:0000313" key="2">
    <source>
        <dbReference type="Proteomes" id="UP001056120"/>
    </source>
</evidence>
<evidence type="ECO:0000313" key="1">
    <source>
        <dbReference type="EMBL" id="KAI3675149.1"/>
    </source>
</evidence>
<name>A0ACB8XV07_9ASTR</name>
<sequence>MFLMNRSRLSSCIRFIILNKQCILTITKSKGKAYCLIGQHQCTIPTNPWSTKFMPTEQWRANILEYRYRPTFLVMGRVNPREDGDGGAL</sequence>
<gene>
    <name evidence="1" type="ORF">L1987_84734</name>
</gene>
<dbReference type="EMBL" id="CM042046">
    <property type="protein sequence ID" value="KAI3675149.1"/>
    <property type="molecule type" value="Genomic_DNA"/>
</dbReference>
<comment type="caution">
    <text evidence="1">The sequence shown here is derived from an EMBL/GenBank/DDBJ whole genome shotgun (WGS) entry which is preliminary data.</text>
</comment>
<organism evidence="1 2">
    <name type="scientific">Smallanthus sonchifolius</name>
    <dbReference type="NCBI Taxonomy" id="185202"/>
    <lineage>
        <taxon>Eukaryota</taxon>
        <taxon>Viridiplantae</taxon>
        <taxon>Streptophyta</taxon>
        <taxon>Embryophyta</taxon>
        <taxon>Tracheophyta</taxon>
        <taxon>Spermatophyta</taxon>
        <taxon>Magnoliopsida</taxon>
        <taxon>eudicotyledons</taxon>
        <taxon>Gunneridae</taxon>
        <taxon>Pentapetalae</taxon>
        <taxon>asterids</taxon>
        <taxon>campanulids</taxon>
        <taxon>Asterales</taxon>
        <taxon>Asteraceae</taxon>
        <taxon>Asteroideae</taxon>
        <taxon>Heliantheae alliance</taxon>
        <taxon>Millerieae</taxon>
        <taxon>Smallanthus</taxon>
    </lineage>
</organism>
<proteinExistence type="predicted"/>
<accession>A0ACB8XV07</accession>
<dbReference type="Proteomes" id="UP001056120">
    <property type="component" value="Linkage Group LG29"/>
</dbReference>